<feature type="transmembrane region" description="Helical" evidence="1">
    <location>
        <begin position="100"/>
        <end position="119"/>
    </location>
</feature>
<dbReference type="EMBL" id="KV784360">
    <property type="protein sequence ID" value="OEU14824.1"/>
    <property type="molecule type" value="Genomic_DNA"/>
</dbReference>
<organism evidence="2 3">
    <name type="scientific">Fragilariopsis cylindrus CCMP1102</name>
    <dbReference type="NCBI Taxonomy" id="635003"/>
    <lineage>
        <taxon>Eukaryota</taxon>
        <taxon>Sar</taxon>
        <taxon>Stramenopiles</taxon>
        <taxon>Ochrophyta</taxon>
        <taxon>Bacillariophyta</taxon>
        <taxon>Bacillariophyceae</taxon>
        <taxon>Bacillariophycidae</taxon>
        <taxon>Bacillariales</taxon>
        <taxon>Bacillariaceae</taxon>
        <taxon>Fragilariopsis</taxon>
    </lineage>
</organism>
<keyword evidence="1" id="KW-0812">Transmembrane</keyword>
<gene>
    <name evidence="2" type="ORF">FRACYDRAFT_269692</name>
</gene>
<accession>A0A1E7F9L0</accession>
<dbReference type="Proteomes" id="UP000095751">
    <property type="component" value="Unassembled WGS sequence"/>
</dbReference>
<sequence length="225" mass="25637">MKIWPNKSNRNVTGSATTCASVYSQINLVESQPVDLYIHSSRGKARFWSCCSTHEQRWLEEGRPRELSSLPLATWSLLTTSIKEYQRGLRESSTRILRRIILPTYFIWFLCLIVSMMYVESGDVVHGALISSLSWYGLILVLLSSIFITKYYTEKHVVEVFHPAVQTVLQELDGQLVQAGYDVKLFVQEGGWSFPTPKPTVSFLRLTPLRNDNKDAEAKGQCDVI</sequence>
<evidence type="ECO:0000313" key="3">
    <source>
        <dbReference type="Proteomes" id="UP000095751"/>
    </source>
</evidence>
<feature type="transmembrane region" description="Helical" evidence="1">
    <location>
        <begin position="125"/>
        <end position="148"/>
    </location>
</feature>
<dbReference type="OrthoDB" id="10448222at2759"/>
<reference evidence="2 3" key="1">
    <citation type="submission" date="2016-09" db="EMBL/GenBank/DDBJ databases">
        <title>Extensive genetic diversity and differential bi-allelic expression allows diatom success in the polar Southern Ocean.</title>
        <authorList>
            <consortium name="DOE Joint Genome Institute"/>
            <person name="Mock T."/>
            <person name="Otillar R.P."/>
            <person name="Strauss J."/>
            <person name="Dupont C."/>
            <person name="Frickenhaus S."/>
            <person name="Maumus F."/>
            <person name="Mcmullan M."/>
            <person name="Sanges R."/>
            <person name="Schmutz J."/>
            <person name="Toseland A."/>
            <person name="Valas R."/>
            <person name="Veluchamy A."/>
            <person name="Ward B.J."/>
            <person name="Allen A."/>
            <person name="Barry K."/>
            <person name="Falciatore A."/>
            <person name="Ferrante M."/>
            <person name="Fortunato A.E."/>
            <person name="Gloeckner G."/>
            <person name="Gruber A."/>
            <person name="Hipkin R."/>
            <person name="Janech M."/>
            <person name="Kroth P."/>
            <person name="Leese F."/>
            <person name="Lindquist E."/>
            <person name="Lyon B.R."/>
            <person name="Martin J."/>
            <person name="Mayer C."/>
            <person name="Parker M."/>
            <person name="Quesneville H."/>
            <person name="Raymond J."/>
            <person name="Uhlig C."/>
            <person name="Valentin K.U."/>
            <person name="Worden A.Z."/>
            <person name="Armbrust E.V."/>
            <person name="Bowler C."/>
            <person name="Green B."/>
            <person name="Moulton V."/>
            <person name="Van Oosterhout C."/>
            <person name="Grigoriev I."/>
        </authorList>
    </citation>
    <scope>NUCLEOTIDE SEQUENCE [LARGE SCALE GENOMIC DNA]</scope>
    <source>
        <strain evidence="2 3">CCMP1102</strain>
    </source>
</reference>
<dbReference type="AlphaFoldDB" id="A0A1E7F9L0"/>
<evidence type="ECO:0000313" key="2">
    <source>
        <dbReference type="EMBL" id="OEU14824.1"/>
    </source>
</evidence>
<proteinExistence type="predicted"/>
<keyword evidence="3" id="KW-1185">Reference proteome</keyword>
<name>A0A1E7F9L0_9STRA</name>
<protein>
    <submittedName>
        <fullName evidence="2">Uncharacterized protein</fullName>
    </submittedName>
</protein>
<dbReference type="KEGG" id="fcy:FRACYDRAFT_269692"/>
<evidence type="ECO:0000256" key="1">
    <source>
        <dbReference type="SAM" id="Phobius"/>
    </source>
</evidence>
<keyword evidence="1" id="KW-1133">Transmembrane helix</keyword>
<keyword evidence="1" id="KW-0472">Membrane</keyword>
<dbReference type="InParanoid" id="A0A1E7F9L0"/>